<sequence length="81" mass="9629">MNKKNSQRVHARRRAKLRYGIKLSRQRVQEIIKKIQRGRSKFVKRTSNTKSVFYVTCGDVKMKVVYDSKRKSIVTVLPLKY</sequence>
<evidence type="ECO:0000313" key="1">
    <source>
        <dbReference type="EMBL" id="KKM06927.1"/>
    </source>
</evidence>
<evidence type="ECO:0008006" key="2">
    <source>
        <dbReference type="Google" id="ProtNLM"/>
    </source>
</evidence>
<proteinExistence type="predicted"/>
<reference evidence="1" key="1">
    <citation type="journal article" date="2015" name="Nature">
        <title>Complex archaea that bridge the gap between prokaryotes and eukaryotes.</title>
        <authorList>
            <person name="Spang A."/>
            <person name="Saw J.H."/>
            <person name="Jorgensen S.L."/>
            <person name="Zaremba-Niedzwiedzka K."/>
            <person name="Martijn J."/>
            <person name="Lind A.E."/>
            <person name="van Eijk R."/>
            <person name="Schleper C."/>
            <person name="Guy L."/>
            <person name="Ettema T.J."/>
        </authorList>
    </citation>
    <scope>NUCLEOTIDE SEQUENCE</scope>
</reference>
<dbReference type="EMBL" id="LAZR01015886">
    <property type="protein sequence ID" value="KKM06927.1"/>
    <property type="molecule type" value="Genomic_DNA"/>
</dbReference>
<protein>
    <recommendedName>
        <fullName evidence="2">DUF4258 domain-containing protein</fullName>
    </recommendedName>
</protein>
<name>A0A0F9HUX6_9ZZZZ</name>
<organism evidence="1">
    <name type="scientific">marine sediment metagenome</name>
    <dbReference type="NCBI Taxonomy" id="412755"/>
    <lineage>
        <taxon>unclassified sequences</taxon>
        <taxon>metagenomes</taxon>
        <taxon>ecological metagenomes</taxon>
    </lineage>
</organism>
<dbReference type="AlphaFoldDB" id="A0A0F9HUX6"/>
<gene>
    <name evidence="1" type="ORF">LCGC14_1739070</name>
</gene>
<comment type="caution">
    <text evidence="1">The sequence shown here is derived from an EMBL/GenBank/DDBJ whole genome shotgun (WGS) entry which is preliminary data.</text>
</comment>
<accession>A0A0F9HUX6</accession>